<sequence>MPLTLTCPTFAEGETIPVKHVRDGENLMPPLKWTGIPEGTQSFVLIVEDPDAPRGTFYHCAIYNIPPDREGLPQSIDTSHDNALSYARNDFGNGRYDGPEPPVGHGPHHYHFRLAALDVPNLNIPAKAGAQQIWREARKHLIEEAELVGVYER</sequence>
<protein>
    <submittedName>
        <fullName evidence="1">Phosphatidylethanolamine-binding protein</fullName>
    </submittedName>
</protein>
<proteinExistence type="predicted"/>
<organism evidence="1 2">
    <name type="scientific">Paramesorhizobium deserti</name>
    <dbReference type="NCBI Taxonomy" id="1494590"/>
    <lineage>
        <taxon>Bacteria</taxon>
        <taxon>Pseudomonadati</taxon>
        <taxon>Pseudomonadota</taxon>
        <taxon>Alphaproteobacteria</taxon>
        <taxon>Hyphomicrobiales</taxon>
        <taxon>Phyllobacteriaceae</taxon>
        <taxon>Paramesorhizobium</taxon>
    </lineage>
</organism>
<dbReference type="InterPro" id="IPR005247">
    <property type="entry name" value="YbhB_YbcL/LppC-like"/>
</dbReference>
<dbReference type="InterPro" id="IPR008914">
    <property type="entry name" value="PEBP"/>
</dbReference>
<dbReference type="InterPro" id="IPR036610">
    <property type="entry name" value="PEBP-like_sf"/>
</dbReference>
<dbReference type="AlphaFoldDB" id="A0A135HTR0"/>
<dbReference type="STRING" id="1494590.ATN84_11050"/>
<dbReference type="CDD" id="cd00865">
    <property type="entry name" value="PEBP_bact_arch"/>
    <property type="match status" value="1"/>
</dbReference>
<comment type="caution">
    <text evidence="1">The sequence shown here is derived from an EMBL/GenBank/DDBJ whole genome shotgun (WGS) entry which is preliminary data.</text>
</comment>
<dbReference type="RefSeq" id="WP_068882161.1">
    <property type="nucleotide sequence ID" value="NZ_LNTU01000023.1"/>
</dbReference>
<dbReference type="NCBIfam" id="TIGR00481">
    <property type="entry name" value="YbhB/YbcL family Raf kinase inhibitor-like protein"/>
    <property type="match status" value="1"/>
</dbReference>
<dbReference type="SUPFAM" id="SSF49777">
    <property type="entry name" value="PEBP-like"/>
    <property type="match status" value="1"/>
</dbReference>
<dbReference type="Pfam" id="PF01161">
    <property type="entry name" value="PBP"/>
    <property type="match status" value="1"/>
</dbReference>
<evidence type="ECO:0000313" key="2">
    <source>
        <dbReference type="Proteomes" id="UP000070107"/>
    </source>
</evidence>
<name>A0A135HTR0_9HYPH</name>
<reference evidence="1 2" key="1">
    <citation type="submission" date="2015-11" db="EMBL/GenBank/DDBJ databases">
        <title>Draft genome sequence of Paramesorhizobium deserti A-3-E, a strain highly resistant to diverse beta-lactam antibiotics.</title>
        <authorList>
            <person name="Lv R."/>
            <person name="Yang X."/>
            <person name="Fang N."/>
            <person name="Guo J."/>
            <person name="Luo X."/>
            <person name="Peng F."/>
            <person name="Yang R."/>
            <person name="Cui Y."/>
            <person name="Fang C."/>
            <person name="Song Y."/>
        </authorList>
    </citation>
    <scope>NUCLEOTIDE SEQUENCE [LARGE SCALE GENOMIC DNA]</scope>
    <source>
        <strain evidence="1 2">A-3-E</strain>
    </source>
</reference>
<gene>
    <name evidence="1" type="ORF">ATN84_11050</name>
</gene>
<dbReference type="Proteomes" id="UP000070107">
    <property type="component" value="Unassembled WGS sequence"/>
</dbReference>
<dbReference type="OrthoDB" id="9797506at2"/>
<dbReference type="PANTHER" id="PTHR30289">
    <property type="entry name" value="UNCHARACTERIZED PROTEIN YBCL-RELATED"/>
    <property type="match status" value="1"/>
</dbReference>
<dbReference type="Gene3D" id="3.90.280.10">
    <property type="entry name" value="PEBP-like"/>
    <property type="match status" value="1"/>
</dbReference>
<keyword evidence="2" id="KW-1185">Reference proteome</keyword>
<dbReference type="EMBL" id="LNTU01000023">
    <property type="protein sequence ID" value="KXF76590.1"/>
    <property type="molecule type" value="Genomic_DNA"/>
</dbReference>
<evidence type="ECO:0000313" key="1">
    <source>
        <dbReference type="EMBL" id="KXF76590.1"/>
    </source>
</evidence>
<dbReference type="PANTHER" id="PTHR30289:SF1">
    <property type="entry name" value="PEBP (PHOSPHATIDYLETHANOLAMINE-BINDING PROTEIN) FAMILY PROTEIN"/>
    <property type="match status" value="1"/>
</dbReference>
<accession>A0A135HTR0</accession>